<dbReference type="SMART" id="SM00448">
    <property type="entry name" value="REC"/>
    <property type="match status" value="1"/>
</dbReference>
<evidence type="ECO:0000256" key="1">
    <source>
        <dbReference type="ARBA" id="ARBA00022553"/>
    </source>
</evidence>
<dbReference type="PROSITE" id="PS50110">
    <property type="entry name" value="RESPONSE_REGULATORY"/>
    <property type="match status" value="1"/>
</dbReference>
<feature type="DNA-binding region" description="OmpR/PhoB-type" evidence="5">
    <location>
        <begin position="127"/>
        <end position="226"/>
    </location>
</feature>
<keyword evidence="3 5" id="KW-0238">DNA-binding</keyword>
<dbReference type="Gene3D" id="6.10.250.690">
    <property type="match status" value="1"/>
</dbReference>
<dbReference type="GO" id="GO:0006355">
    <property type="term" value="P:regulation of DNA-templated transcription"/>
    <property type="evidence" value="ECO:0007669"/>
    <property type="project" value="InterPro"/>
</dbReference>
<evidence type="ECO:0000259" key="7">
    <source>
        <dbReference type="PROSITE" id="PS51755"/>
    </source>
</evidence>
<dbReference type="InterPro" id="IPR039420">
    <property type="entry name" value="WalR-like"/>
</dbReference>
<dbReference type="InterPro" id="IPR036388">
    <property type="entry name" value="WH-like_DNA-bd_sf"/>
</dbReference>
<proteinExistence type="predicted"/>
<evidence type="ECO:0000256" key="3">
    <source>
        <dbReference type="ARBA" id="ARBA00023125"/>
    </source>
</evidence>
<accession>A0A2W5C9J2</accession>
<dbReference type="GO" id="GO:0000976">
    <property type="term" value="F:transcription cis-regulatory region binding"/>
    <property type="evidence" value="ECO:0007669"/>
    <property type="project" value="TreeGrafter"/>
</dbReference>
<keyword evidence="1 4" id="KW-0597">Phosphoprotein</keyword>
<dbReference type="Proteomes" id="UP000249066">
    <property type="component" value="Unassembled WGS sequence"/>
</dbReference>
<evidence type="ECO:0000256" key="5">
    <source>
        <dbReference type="PROSITE-ProRule" id="PRU01091"/>
    </source>
</evidence>
<dbReference type="EMBL" id="QFNN01000005">
    <property type="protein sequence ID" value="PZO91731.1"/>
    <property type="molecule type" value="Genomic_DNA"/>
</dbReference>
<dbReference type="GO" id="GO:0000156">
    <property type="term" value="F:phosphorelay response regulator activity"/>
    <property type="evidence" value="ECO:0007669"/>
    <property type="project" value="TreeGrafter"/>
</dbReference>
<sequence>MKIGILDDEPVLASHVENILTSAGHSCQVFQSGRRLINVLHHETFDLLLLDWNVPDVSGISVIAWLRENLEKAPAVLLLTSRSAEEDVVQALRMGADDYILKPVSAPVLLARVEAVLRRAYPEPPAAAIEQHGDYIFDIAAGTVTHAGRLIQMTAKEFLLALMLFRNEHRALSRSYIFEAIWGRNPDLPTRTLDAHVSKVRTKLNLRPENGYKLVTIYAYGYRLERLVKQAA</sequence>
<protein>
    <submittedName>
        <fullName evidence="8">DNA-binding response regulator</fullName>
    </submittedName>
</protein>
<dbReference type="InterPro" id="IPR001789">
    <property type="entry name" value="Sig_transdc_resp-reg_receiver"/>
</dbReference>
<dbReference type="PROSITE" id="PS51755">
    <property type="entry name" value="OMPR_PHOB"/>
    <property type="match status" value="1"/>
</dbReference>
<keyword evidence="2" id="KW-0902">Two-component regulatory system</keyword>
<dbReference type="Pfam" id="PF00072">
    <property type="entry name" value="Response_reg"/>
    <property type="match status" value="1"/>
</dbReference>
<organism evidence="8 9">
    <name type="scientific">Sphingomonas sanxanigenens</name>
    <dbReference type="NCBI Taxonomy" id="397260"/>
    <lineage>
        <taxon>Bacteria</taxon>
        <taxon>Pseudomonadati</taxon>
        <taxon>Pseudomonadota</taxon>
        <taxon>Alphaproteobacteria</taxon>
        <taxon>Sphingomonadales</taxon>
        <taxon>Sphingomonadaceae</taxon>
        <taxon>Sphingomonas</taxon>
    </lineage>
</organism>
<dbReference type="CDD" id="cd00383">
    <property type="entry name" value="trans_reg_C"/>
    <property type="match status" value="1"/>
</dbReference>
<dbReference type="GO" id="GO:0032993">
    <property type="term" value="C:protein-DNA complex"/>
    <property type="evidence" value="ECO:0007669"/>
    <property type="project" value="TreeGrafter"/>
</dbReference>
<dbReference type="InterPro" id="IPR011006">
    <property type="entry name" value="CheY-like_superfamily"/>
</dbReference>
<evidence type="ECO:0000256" key="2">
    <source>
        <dbReference type="ARBA" id="ARBA00023012"/>
    </source>
</evidence>
<dbReference type="InterPro" id="IPR001867">
    <property type="entry name" value="OmpR/PhoB-type_DNA-bd"/>
</dbReference>
<dbReference type="GO" id="GO:0005829">
    <property type="term" value="C:cytosol"/>
    <property type="evidence" value="ECO:0007669"/>
    <property type="project" value="TreeGrafter"/>
</dbReference>
<gene>
    <name evidence="8" type="ORF">DI623_02170</name>
</gene>
<feature type="domain" description="OmpR/PhoB-type" evidence="7">
    <location>
        <begin position="127"/>
        <end position="226"/>
    </location>
</feature>
<comment type="caution">
    <text evidence="8">The sequence shown here is derived from an EMBL/GenBank/DDBJ whole genome shotgun (WGS) entry which is preliminary data.</text>
</comment>
<evidence type="ECO:0000313" key="8">
    <source>
        <dbReference type="EMBL" id="PZO91731.1"/>
    </source>
</evidence>
<dbReference type="SMART" id="SM00862">
    <property type="entry name" value="Trans_reg_C"/>
    <property type="match status" value="1"/>
</dbReference>
<evidence type="ECO:0000259" key="6">
    <source>
        <dbReference type="PROSITE" id="PS50110"/>
    </source>
</evidence>
<dbReference type="CDD" id="cd17574">
    <property type="entry name" value="REC_OmpR"/>
    <property type="match status" value="1"/>
</dbReference>
<name>A0A2W5C9J2_9SPHN</name>
<dbReference type="PANTHER" id="PTHR48111">
    <property type="entry name" value="REGULATOR OF RPOS"/>
    <property type="match status" value="1"/>
</dbReference>
<dbReference type="AlphaFoldDB" id="A0A2W5C9J2"/>
<dbReference type="Gene3D" id="1.10.10.10">
    <property type="entry name" value="Winged helix-like DNA-binding domain superfamily/Winged helix DNA-binding domain"/>
    <property type="match status" value="1"/>
</dbReference>
<evidence type="ECO:0000313" key="9">
    <source>
        <dbReference type="Proteomes" id="UP000249066"/>
    </source>
</evidence>
<dbReference type="SUPFAM" id="SSF52172">
    <property type="entry name" value="CheY-like"/>
    <property type="match status" value="1"/>
</dbReference>
<dbReference type="PANTHER" id="PTHR48111:SF40">
    <property type="entry name" value="PHOSPHATE REGULON TRANSCRIPTIONAL REGULATORY PROTEIN PHOB"/>
    <property type="match status" value="1"/>
</dbReference>
<feature type="modified residue" description="4-aspartylphosphate" evidence="4">
    <location>
        <position position="51"/>
    </location>
</feature>
<feature type="domain" description="Response regulatory" evidence="6">
    <location>
        <begin position="2"/>
        <end position="117"/>
    </location>
</feature>
<evidence type="ECO:0000256" key="4">
    <source>
        <dbReference type="PROSITE-ProRule" id="PRU00169"/>
    </source>
</evidence>
<dbReference type="Pfam" id="PF00486">
    <property type="entry name" value="Trans_reg_C"/>
    <property type="match status" value="1"/>
</dbReference>
<dbReference type="Gene3D" id="3.40.50.2300">
    <property type="match status" value="1"/>
</dbReference>
<reference evidence="8 9" key="1">
    <citation type="submission" date="2017-08" db="EMBL/GenBank/DDBJ databases">
        <title>Infants hospitalized years apart are colonized by the same room-sourced microbial strains.</title>
        <authorList>
            <person name="Brooks B."/>
            <person name="Olm M.R."/>
            <person name="Firek B.A."/>
            <person name="Baker R."/>
            <person name="Thomas B.C."/>
            <person name="Morowitz M.J."/>
            <person name="Banfield J.F."/>
        </authorList>
    </citation>
    <scope>NUCLEOTIDE SEQUENCE [LARGE SCALE GENOMIC DNA]</scope>
    <source>
        <strain evidence="8">S2_018_000_R2_101</strain>
    </source>
</reference>